<dbReference type="EMBL" id="CAKOFQ010006686">
    <property type="protein sequence ID" value="CAH1960002.1"/>
    <property type="molecule type" value="Genomic_DNA"/>
</dbReference>
<comment type="caution">
    <text evidence="1">The sequence shown here is derived from an EMBL/GenBank/DDBJ whole genome shotgun (WGS) entry which is preliminary data.</text>
</comment>
<evidence type="ECO:0000313" key="1">
    <source>
        <dbReference type="EMBL" id="CAH1960002.1"/>
    </source>
</evidence>
<dbReference type="OrthoDB" id="528635at2759"/>
<proteinExistence type="predicted"/>
<organism evidence="1 2">
    <name type="scientific">Acanthoscelides obtectus</name>
    <name type="common">Bean weevil</name>
    <name type="synonym">Bruchus obtectus</name>
    <dbReference type="NCBI Taxonomy" id="200917"/>
    <lineage>
        <taxon>Eukaryota</taxon>
        <taxon>Metazoa</taxon>
        <taxon>Ecdysozoa</taxon>
        <taxon>Arthropoda</taxon>
        <taxon>Hexapoda</taxon>
        <taxon>Insecta</taxon>
        <taxon>Pterygota</taxon>
        <taxon>Neoptera</taxon>
        <taxon>Endopterygota</taxon>
        <taxon>Coleoptera</taxon>
        <taxon>Polyphaga</taxon>
        <taxon>Cucujiformia</taxon>
        <taxon>Chrysomeloidea</taxon>
        <taxon>Chrysomelidae</taxon>
        <taxon>Bruchinae</taxon>
        <taxon>Bruchini</taxon>
        <taxon>Acanthoscelides</taxon>
    </lineage>
</organism>
<sequence length="108" mass="11764">MSSIVACSINAAFCSTKSTFSKKSVRRNFVILPIPAPQSNACFLSGGFFELKSCFKSNLEPLMSVCEMSEKPPSIPSSVAGSQQFTPVIHITKPLALCQKKVRTNKYV</sequence>
<dbReference type="Proteomes" id="UP001152888">
    <property type="component" value="Unassembled WGS sequence"/>
</dbReference>
<protein>
    <submittedName>
        <fullName evidence="1">Uncharacterized protein</fullName>
    </submittedName>
</protein>
<keyword evidence="2" id="KW-1185">Reference proteome</keyword>
<gene>
    <name evidence="1" type="ORF">ACAOBT_LOCUS3491</name>
</gene>
<name>A0A9P0P091_ACAOB</name>
<dbReference type="AlphaFoldDB" id="A0A9P0P091"/>
<reference evidence="1" key="1">
    <citation type="submission" date="2022-03" db="EMBL/GenBank/DDBJ databases">
        <authorList>
            <person name="Sayadi A."/>
        </authorList>
    </citation>
    <scope>NUCLEOTIDE SEQUENCE</scope>
</reference>
<accession>A0A9P0P091</accession>
<evidence type="ECO:0000313" key="2">
    <source>
        <dbReference type="Proteomes" id="UP001152888"/>
    </source>
</evidence>